<evidence type="ECO:0000313" key="3">
    <source>
        <dbReference type="Proteomes" id="UP001198862"/>
    </source>
</evidence>
<dbReference type="PANTHER" id="PTHR43471:SF14">
    <property type="entry name" value="ABC-2 TYPE TRANSPORT SYSTEM PERMEASE PROTEIN"/>
    <property type="match status" value="1"/>
</dbReference>
<name>A0ABS8KMX3_9HYPH</name>
<keyword evidence="3" id="KW-1185">Reference proteome</keyword>
<feature type="transmembrane region" description="Helical" evidence="1">
    <location>
        <begin position="170"/>
        <end position="194"/>
    </location>
</feature>
<feature type="transmembrane region" description="Helical" evidence="1">
    <location>
        <begin position="201"/>
        <end position="218"/>
    </location>
</feature>
<dbReference type="Proteomes" id="UP001198862">
    <property type="component" value="Unassembled WGS sequence"/>
</dbReference>
<protein>
    <submittedName>
        <fullName evidence="2">ABC transporter permease</fullName>
    </submittedName>
</protein>
<sequence>MRRNDSRAARRQGSPFTGLGPVFMKELSDHLSSVRMMVLTLFVLAFGAFPVASSLQTLRTVVDPNSFLFLRIFTLEPEQVGISFIAALNFIIPLMAIGLGFDSVNSEFNRRTLSRVLSQPIYRDALLLGKFLAGLTTFAVALVALWLIVVGAGLLLLGVPPRGVEVARGLGFLVVSVAYGGVWLAIAMLFSVLFRSTATSALCALGLWLFFFLLWPQLASAVVSGVAPSEIRSLEEYAAVQDIAMGLMRFSPGTLFSEAVLGLLSPETRTLGPMLPAQMRGAIMGAPLPFDQSLLMIWPQITGLVAGMVVVFAAAYVIFQREEVRA</sequence>
<dbReference type="EMBL" id="JAJISD010000001">
    <property type="protein sequence ID" value="MCC8427379.1"/>
    <property type="molecule type" value="Genomic_DNA"/>
</dbReference>
<organism evidence="2 3">
    <name type="scientific">Reyranella aquatilis</name>
    <dbReference type="NCBI Taxonomy" id="2035356"/>
    <lineage>
        <taxon>Bacteria</taxon>
        <taxon>Pseudomonadati</taxon>
        <taxon>Pseudomonadota</taxon>
        <taxon>Alphaproteobacteria</taxon>
        <taxon>Hyphomicrobiales</taxon>
        <taxon>Reyranellaceae</taxon>
        <taxon>Reyranella</taxon>
    </lineage>
</organism>
<feature type="transmembrane region" description="Helical" evidence="1">
    <location>
        <begin position="81"/>
        <end position="104"/>
    </location>
</feature>
<proteinExistence type="predicted"/>
<comment type="caution">
    <text evidence="2">The sequence shown here is derived from an EMBL/GenBank/DDBJ whole genome shotgun (WGS) entry which is preliminary data.</text>
</comment>
<evidence type="ECO:0000256" key="1">
    <source>
        <dbReference type="SAM" id="Phobius"/>
    </source>
</evidence>
<feature type="transmembrane region" description="Helical" evidence="1">
    <location>
        <begin position="125"/>
        <end position="158"/>
    </location>
</feature>
<dbReference type="RefSeq" id="WP_230548620.1">
    <property type="nucleotide sequence ID" value="NZ_JAJISD010000001.1"/>
</dbReference>
<accession>A0ABS8KMX3</accession>
<dbReference type="PANTHER" id="PTHR43471">
    <property type="entry name" value="ABC TRANSPORTER PERMEASE"/>
    <property type="match status" value="1"/>
</dbReference>
<gene>
    <name evidence="2" type="ORF">LJ725_00235</name>
</gene>
<feature type="transmembrane region" description="Helical" evidence="1">
    <location>
        <begin position="297"/>
        <end position="319"/>
    </location>
</feature>
<keyword evidence="1" id="KW-1133">Transmembrane helix</keyword>
<evidence type="ECO:0000313" key="2">
    <source>
        <dbReference type="EMBL" id="MCC8427379.1"/>
    </source>
</evidence>
<reference evidence="2 3" key="1">
    <citation type="submission" date="2021-11" db="EMBL/GenBank/DDBJ databases">
        <authorList>
            <person name="Lee D.-H."/>
            <person name="Kim S.-B."/>
        </authorList>
    </citation>
    <scope>NUCLEOTIDE SEQUENCE [LARGE SCALE GENOMIC DNA]</scope>
    <source>
        <strain evidence="2 3">KCTC 52223</strain>
    </source>
</reference>
<dbReference type="Pfam" id="PF12679">
    <property type="entry name" value="ABC2_membrane_2"/>
    <property type="match status" value="1"/>
</dbReference>
<keyword evidence="1" id="KW-0472">Membrane</keyword>
<keyword evidence="1" id="KW-0812">Transmembrane</keyword>